<evidence type="ECO:0000313" key="2">
    <source>
        <dbReference type="Proteomes" id="UP000305792"/>
    </source>
</evidence>
<sequence>MVTHSHEVPIRLFQDRPELAAELLVKTVGATLPPYAAAESESEALTNCDPLELNCDNVAVFRDRFGNAVHAIITEIQRSDDADKWFSWPMYLTILRARLRCQVRLLVVCTDEVTATWARKPIRIGPPEFILRPDVIGPGDLVRLIDGHDTREAVELLILVAATYGKGPQTEAVAHDLGRRLNELSDPDRKKYAGLAWQLLSNAACDILEGYMSMTYQEYLETPAGQLELKGEARGRAEAVLDMFQLRGIEVSEDSRERILACAEPEQLKRWFNSAFSAARAEDLFD</sequence>
<dbReference type="EMBL" id="STGX01000007">
    <property type="protein sequence ID" value="THV28665.1"/>
    <property type="molecule type" value="Genomic_DNA"/>
</dbReference>
<accession>A0A4S8PGC6</accession>
<comment type="caution">
    <text evidence="1">The sequence shown here is derived from an EMBL/GenBank/DDBJ whole genome shotgun (WGS) entry which is preliminary data.</text>
</comment>
<reference evidence="1 2" key="1">
    <citation type="journal article" date="2018" name="Int. J. Syst. Evol. Microbiol.">
        <title>Glycomyces paridis sp. nov., isolated from the medicinal plant Paris polyphylla.</title>
        <authorList>
            <person name="Fang X.M."/>
            <person name="Bai J.L."/>
            <person name="Su J."/>
            <person name="Zhao L.L."/>
            <person name="Liu H.Y."/>
            <person name="Ma B.P."/>
            <person name="Zhang Y.Q."/>
            <person name="Yu L.Y."/>
        </authorList>
    </citation>
    <scope>NUCLEOTIDE SEQUENCE [LARGE SCALE GENOMIC DNA]</scope>
    <source>
        <strain evidence="1 2">CPCC 204357</strain>
    </source>
</reference>
<protein>
    <submittedName>
        <fullName evidence="1">Uncharacterized protein</fullName>
    </submittedName>
</protein>
<dbReference type="PANTHER" id="PTHR34613:SF1">
    <property type="entry name" value="SLL6017 PROTEIN"/>
    <property type="match status" value="1"/>
</dbReference>
<dbReference type="OrthoDB" id="3207839at2"/>
<dbReference type="Proteomes" id="UP000305792">
    <property type="component" value="Unassembled WGS sequence"/>
</dbReference>
<evidence type="ECO:0000313" key="1">
    <source>
        <dbReference type="EMBL" id="THV28665.1"/>
    </source>
</evidence>
<keyword evidence="2" id="KW-1185">Reference proteome</keyword>
<dbReference type="PANTHER" id="PTHR34613">
    <property type="entry name" value="SLL0800 PROTEIN"/>
    <property type="match status" value="1"/>
</dbReference>
<dbReference type="AlphaFoldDB" id="A0A4S8PGC6"/>
<gene>
    <name evidence="1" type="ORF">E9998_11150</name>
</gene>
<organism evidence="1 2">
    <name type="scientific">Glycomyces paridis</name>
    <dbReference type="NCBI Taxonomy" id="2126555"/>
    <lineage>
        <taxon>Bacteria</taxon>
        <taxon>Bacillati</taxon>
        <taxon>Actinomycetota</taxon>
        <taxon>Actinomycetes</taxon>
        <taxon>Glycomycetales</taxon>
        <taxon>Glycomycetaceae</taxon>
        <taxon>Glycomyces</taxon>
    </lineage>
</organism>
<proteinExistence type="predicted"/>
<dbReference type="RefSeq" id="WP_136529775.1">
    <property type="nucleotide sequence ID" value="NZ_STGX01000007.1"/>
</dbReference>
<name>A0A4S8PGC6_9ACTN</name>